<dbReference type="PANTHER" id="PTHR43250:SF1">
    <property type="entry name" value="EXODEOXYRIBONUCLEASE III"/>
    <property type="match status" value="1"/>
</dbReference>
<feature type="active site" evidence="5">
    <location>
        <position position="109"/>
    </location>
</feature>
<comment type="caution">
    <text evidence="9">The sequence shown here is derived from an EMBL/GenBank/DDBJ whole genome shotgun (WGS) entry which is preliminary data.</text>
</comment>
<evidence type="ECO:0000256" key="7">
    <source>
        <dbReference type="PIRSR" id="PIRSR604808-3"/>
    </source>
</evidence>
<dbReference type="InterPro" id="IPR005135">
    <property type="entry name" value="Endo/exonuclease/phosphatase"/>
</dbReference>
<gene>
    <name evidence="9" type="primary">xth</name>
    <name evidence="9" type="ORF">GRI94_03875</name>
    <name evidence="10" type="ORF">GRI94_17965</name>
</gene>
<feature type="active site" description="Proton donor/acceptor" evidence="5">
    <location>
        <position position="150"/>
    </location>
</feature>
<dbReference type="Proteomes" id="UP000446786">
    <property type="component" value="Unassembled WGS sequence"/>
</dbReference>
<feature type="active site" description="Proton acceptor" evidence="5">
    <location>
        <position position="251"/>
    </location>
</feature>
<feature type="domain" description="Endonuclease/exonuclease/phosphatase" evidence="8">
    <location>
        <begin position="4"/>
        <end position="251"/>
    </location>
</feature>
<dbReference type="Pfam" id="PF03372">
    <property type="entry name" value="Exo_endo_phos"/>
    <property type="match status" value="1"/>
</dbReference>
<dbReference type="InterPro" id="IPR036691">
    <property type="entry name" value="Endo/exonu/phosph_ase_sf"/>
</dbReference>
<evidence type="ECO:0000256" key="5">
    <source>
        <dbReference type="PIRSR" id="PIRSR604808-1"/>
    </source>
</evidence>
<feature type="binding site" evidence="6">
    <location>
        <position position="250"/>
    </location>
    <ligand>
        <name>Mg(2+)</name>
        <dbReference type="ChEBI" id="CHEBI:18420"/>
        <label>1</label>
    </ligand>
</feature>
<dbReference type="NCBIfam" id="TIGR00195">
    <property type="entry name" value="exoDNase_III"/>
    <property type="match status" value="1"/>
</dbReference>
<comment type="similarity">
    <text evidence="1">Belongs to the DNA repair enzymes AP/ExoA family.</text>
</comment>
<dbReference type="PANTHER" id="PTHR43250">
    <property type="entry name" value="EXODEOXYRIBONUCLEASE III"/>
    <property type="match status" value="1"/>
</dbReference>
<reference evidence="9 11" key="1">
    <citation type="submission" date="2019-12" db="EMBL/GenBank/DDBJ databases">
        <title>Genomic-based taxomic classification of the family Erythrobacteraceae.</title>
        <authorList>
            <person name="Xu L."/>
        </authorList>
    </citation>
    <scope>NUCLEOTIDE SEQUENCE [LARGE SCALE GENOMIC DNA]</scope>
    <source>
        <strain evidence="9 11">JCM 16677</strain>
    </source>
</reference>
<evidence type="ECO:0000256" key="4">
    <source>
        <dbReference type="ARBA" id="ARBA00022842"/>
    </source>
</evidence>
<keyword evidence="11" id="KW-1185">Reference proteome</keyword>
<sequence>MRIATFNINGIKARLPRLLEWLEETRPAVACLQEIKSQDEGFPAEAFEKIGYHAIWHGQKSFNGVAILADGVKPEETQRGLPLLPGDEEDPQSRYLEAEVNGVRIACLYLPNGNPQPGPKFDYKLAWMRRLQARMRELWQLERPTIVLGDFNVIPEAKDTFSVRAMADDALTQPESRDAYRRLLGDGWTDALDTLNPRGGVWTYWDYQRGAWQRDHGFRIDHCLLSPELADRLVSAGVDKEYRGREKASDHAPVWVEITGT</sequence>
<dbReference type="InterPro" id="IPR037493">
    <property type="entry name" value="ExoIII-like"/>
</dbReference>
<evidence type="ECO:0000313" key="11">
    <source>
        <dbReference type="Proteomes" id="UP000446786"/>
    </source>
</evidence>
<dbReference type="EMBL" id="WTYE01000001">
    <property type="protein sequence ID" value="MXP30959.1"/>
    <property type="molecule type" value="Genomic_DNA"/>
</dbReference>
<dbReference type="Gene3D" id="3.60.10.10">
    <property type="entry name" value="Endonuclease/exonuclease/phosphatase"/>
    <property type="match status" value="1"/>
</dbReference>
<evidence type="ECO:0000256" key="3">
    <source>
        <dbReference type="ARBA" id="ARBA00022801"/>
    </source>
</evidence>
<name>A0A845ANC5_9SPHN</name>
<dbReference type="EC" id="3.1.11.2" evidence="9"/>
<feature type="binding site" evidence="6">
    <location>
        <position position="34"/>
    </location>
    <ligand>
        <name>Mg(2+)</name>
        <dbReference type="ChEBI" id="CHEBI:18420"/>
        <label>1</label>
    </ligand>
</feature>
<organism evidence="9 11">
    <name type="scientific">Parerythrobacter jejuensis</name>
    <dbReference type="NCBI Taxonomy" id="795812"/>
    <lineage>
        <taxon>Bacteria</taxon>
        <taxon>Pseudomonadati</taxon>
        <taxon>Pseudomonadota</taxon>
        <taxon>Alphaproteobacteria</taxon>
        <taxon>Sphingomonadales</taxon>
        <taxon>Erythrobacteraceae</taxon>
        <taxon>Parerythrobacter</taxon>
    </lineage>
</organism>
<feature type="binding site" evidence="6">
    <location>
        <position position="7"/>
    </location>
    <ligand>
        <name>Mg(2+)</name>
        <dbReference type="ChEBI" id="CHEBI:18420"/>
        <label>1</label>
    </ligand>
</feature>
<protein>
    <submittedName>
        <fullName evidence="9">Exodeoxyribonuclease III</fullName>
        <ecNumber evidence="9">3.1.11.2</ecNumber>
    </submittedName>
</protein>
<dbReference type="GO" id="GO:0006281">
    <property type="term" value="P:DNA repair"/>
    <property type="evidence" value="ECO:0007669"/>
    <property type="project" value="InterPro"/>
</dbReference>
<dbReference type="OrthoDB" id="9803914at2"/>
<keyword evidence="6" id="KW-0464">Manganese</keyword>
<feature type="site" description="Important for catalytic activity" evidence="7">
    <location>
        <position position="221"/>
    </location>
</feature>
<evidence type="ECO:0000256" key="1">
    <source>
        <dbReference type="ARBA" id="ARBA00007092"/>
    </source>
</evidence>
<accession>A0A845ANC5</accession>
<dbReference type="SUPFAM" id="SSF56219">
    <property type="entry name" value="DNase I-like"/>
    <property type="match status" value="1"/>
</dbReference>
<feature type="binding site" evidence="6">
    <location>
        <position position="152"/>
    </location>
    <ligand>
        <name>Mg(2+)</name>
        <dbReference type="ChEBI" id="CHEBI:18420"/>
        <label>1</label>
    </ligand>
</feature>
<dbReference type="AlphaFoldDB" id="A0A845ANC5"/>
<dbReference type="GO" id="GO:0046872">
    <property type="term" value="F:metal ion binding"/>
    <property type="evidence" value="ECO:0007669"/>
    <property type="project" value="UniProtKB-KW"/>
</dbReference>
<dbReference type="RefSeq" id="WP_160778448.1">
    <property type="nucleotide sequence ID" value="NZ_BAAAZF010000001.1"/>
</dbReference>
<evidence type="ECO:0000256" key="2">
    <source>
        <dbReference type="ARBA" id="ARBA00022723"/>
    </source>
</evidence>
<evidence type="ECO:0000256" key="6">
    <source>
        <dbReference type="PIRSR" id="PIRSR604808-2"/>
    </source>
</evidence>
<evidence type="ECO:0000313" key="10">
    <source>
        <dbReference type="EMBL" id="MXP33719.1"/>
    </source>
</evidence>
<dbReference type="InterPro" id="IPR004808">
    <property type="entry name" value="AP_endonuc_1"/>
</dbReference>
<dbReference type="NCBIfam" id="TIGR00633">
    <property type="entry name" value="xth"/>
    <property type="match status" value="1"/>
</dbReference>
<feature type="site" description="Interaction with DNA substrate" evidence="7">
    <location>
        <position position="251"/>
    </location>
</feature>
<comment type="cofactor">
    <cofactor evidence="6">
        <name>Mg(2+)</name>
        <dbReference type="ChEBI" id="CHEBI:18420"/>
    </cofactor>
    <cofactor evidence="6">
        <name>Mn(2+)</name>
        <dbReference type="ChEBI" id="CHEBI:29035"/>
    </cofactor>
    <text evidence="6">Probably binds two magnesium or manganese ions per subunit.</text>
</comment>
<evidence type="ECO:0000259" key="8">
    <source>
        <dbReference type="Pfam" id="PF03372"/>
    </source>
</evidence>
<dbReference type="GO" id="GO:0008311">
    <property type="term" value="F:double-stranded DNA 3'-5' DNA exonuclease activity"/>
    <property type="evidence" value="ECO:0007669"/>
    <property type="project" value="UniProtKB-EC"/>
</dbReference>
<feature type="binding site" evidence="6">
    <location>
        <position position="150"/>
    </location>
    <ligand>
        <name>Mg(2+)</name>
        <dbReference type="ChEBI" id="CHEBI:18420"/>
        <label>1</label>
    </ligand>
</feature>
<feature type="site" description="Transition state stabilizer" evidence="7">
    <location>
        <position position="152"/>
    </location>
</feature>
<keyword evidence="3 9" id="KW-0378">Hydrolase</keyword>
<evidence type="ECO:0000313" key="9">
    <source>
        <dbReference type="EMBL" id="MXP30959.1"/>
    </source>
</evidence>
<dbReference type="PROSITE" id="PS51435">
    <property type="entry name" value="AP_NUCLEASE_F1_4"/>
    <property type="match status" value="1"/>
</dbReference>
<dbReference type="EMBL" id="WTYE01000001">
    <property type="protein sequence ID" value="MXP33719.1"/>
    <property type="molecule type" value="Genomic_DNA"/>
</dbReference>
<proteinExistence type="inferred from homology"/>
<keyword evidence="4 6" id="KW-0460">Magnesium</keyword>
<keyword evidence="2 6" id="KW-0479">Metal-binding</keyword>
<feature type="binding site" evidence="6">
    <location>
        <position position="251"/>
    </location>
    <ligand>
        <name>Mg(2+)</name>
        <dbReference type="ChEBI" id="CHEBI:18420"/>
        <label>1</label>
    </ligand>
</feature>
<dbReference type="CDD" id="cd09086">
    <property type="entry name" value="ExoIII-like_AP-endo"/>
    <property type="match status" value="1"/>
</dbReference>